<dbReference type="InterPro" id="IPR020904">
    <property type="entry name" value="Sc_DH/Rdtase_CS"/>
</dbReference>
<name>A0A7K1FQ99_9ACTN</name>
<organism evidence="3 4">
    <name type="scientific">Nakamurella alba</name>
    <dbReference type="NCBI Taxonomy" id="2665158"/>
    <lineage>
        <taxon>Bacteria</taxon>
        <taxon>Bacillati</taxon>
        <taxon>Actinomycetota</taxon>
        <taxon>Actinomycetes</taxon>
        <taxon>Nakamurellales</taxon>
        <taxon>Nakamurellaceae</taxon>
        <taxon>Nakamurella</taxon>
    </lineage>
</organism>
<evidence type="ECO:0000256" key="1">
    <source>
        <dbReference type="ARBA" id="ARBA00006484"/>
    </source>
</evidence>
<evidence type="ECO:0000313" key="3">
    <source>
        <dbReference type="EMBL" id="MTD16311.1"/>
    </source>
</evidence>
<sequence>MADTPVPALPARPDVGLRGEVAVVLGAGPGIGAATAALFAGAGMTVVCADVRADIARDTASAIGHGAVGVEIDVTARGSVAEAFRAVVADVGEPTVVVDVVGIAAAGHLADCDDATWDRMFALNLRQQYLVIQQCLVSMRRPGSYVAIASINGVVSSPYNAAYGAAKAGLVNLIRSAALEHATSGLRFNAIAPGIVATPRMATFMATSERAPEFSGAVPMGRLGEPDDIAGAALFLASPLASYVTGQVLSVDGGASVKYPLALMV</sequence>
<gene>
    <name evidence="3" type="ORF">GIS00_20430</name>
</gene>
<keyword evidence="2" id="KW-0560">Oxidoreductase</keyword>
<dbReference type="Proteomes" id="UP000460221">
    <property type="component" value="Unassembled WGS sequence"/>
</dbReference>
<dbReference type="PANTHER" id="PTHR24321:SF15">
    <property type="entry name" value="OXIDOREDUCTASE UCPA"/>
    <property type="match status" value="1"/>
</dbReference>
<accession>A0A7K1FQ99</accession>
<dbReference type="InterPro" id="IPR036291">
    <property type="entry name" value="NAD(P)-bd_dom_sf"/>
</dbReference>
<dbReference type="PROSITE" id="PS00061">
    <property type="entry name" value="ADH_SHORT"/>
    <property type="match status" value="1"/>
</dbReference>
<dbReference type="GO" id="GO:0016491">
    <property type="term" value="F:oxidoreductase activity"/>
    <property type="evidence" value="ECO:0007669"/>
    <property type="project" value="UniProtKB-KW"/>
</dbReference>
<dbReference type="Pfam" id="PF13561">
    <property type="entry name" value="adh_short_C2"/>
    <property type="match status" value="1"/>
</dbReference>
<reference evidence="3 4" key="1">
    <citation type="submission" date="2019-11" db="EMBL/GenBank/DDBJ databases">
        <authorList>
            <person name="Jiang L.-Q."/>
        </authorList>
    </citation>
    <scope>NUCLEOTIDE SEQUENCE [LARGE SCALE GENOMIC DNA]</scope>
    <source>
        <strain evidence="3 4">YIM 132087</strain>
    </source>
</reference>
<dbReference type="InterPro" id="IPR002347">
    <property type="entry name" value="SDR_fam"/>
</dbReference>
<evidence type="ECO:0000256" key="2">
    <source>
        <dbReference type="ARBA" id="ARBA00023002"/>
    </source>
</evidence>
<comment type="similarity">
    <text evidence="1">Belongs to the short-chain dehydrogenases/reductases (SDR) family.</text>
</comment>
<dbReference type="RefSeq" id="WP_154770324.1">
    <property type="nucleotide sequence ID" value="NZ_WLYK01000009.1"/>
</dbReference>
<evidence type="ECO:0000313" key="4">
    <source>
        <dbReference type="Proteomes" id="UP000460221"/>
    </source>
</evidence>
<keyword evidence="4" id="KW-1185">Reference proteome</keyword>
<proteinExistence type="inferred from homology"/>
<comment type="caution">
    <text evidence="3">The sequence shown here is derived from an EMBL/GenBank/DDBJ whole genome shotgun (WGS) entry which is preliminary data.</text>
</comment>
<dbReference type="Gene3D" id="3.40.50.720">
    <property type="entry name" value="NAD(P)-binding Rossmann-like Domain"/>
    <property type="match status" value="1"/>
</dbReference>
<dbReference type="FunFam" id="3.40.50.720:FF:000084">
    <property type="entry name" value="Short-chain dehydrogenase reductase"/>
    <property type="match status" value="1"/>
</dbReference>
<dbReference type="PANTHER" id="PTHR24321">
    <property type="entry name" value="DEHYDROGENASES, SHORT CHAIN"/>
    <property type="match status" value="1"/>
</dbReference>
<dbReference type="CDD" id="cd05233">
    <property type="entry name" value="SDR_c"/>
    <property type="match status" value="1"/>
</dbReference>
<dbReference type="SUPFAM" id="SSF51735">
    <property type="entry name" value="NAD(P)-binding Rossmann-fold domains"/>
    <property type="match status" value="1"/>
</dbReference>
<dbReference type="PRINTS" id="PR00081">
    <property type="entry name" value="GDHRDH"/>
</dbReference>
<protein>
    <submittedName>
        <fullName evidence="3">SDR family oxidoreductase</fullName>
    </submittedName>
</protein>
<dbReference type="AlphaFoldDB" id="A0A7K1FQ99"/>
<dbReference type="EMBL" id="WLYK01000009">
    <property type="protein sequence ID" value="MTD16311.1"/>
    <property type="molecule type" value="Genomic_DNA"/>
</dbReference>